<dbReference type="Gene3D" id="2.40.50.100">
    <property type="match status" value="1"/>
</dbReference>
<comment type="caution">
    <text evidence="4">The sequence shown here is derived from an EMBL/GenBank/DDBJ whole genome shotgun (WGS) entry which is preliminary data.</text>
</comment>
<feature type="domain" description="Lipoyl-binding" evidence="3">
    <location>
        <begin position="17"/>
        <end position="92"/>
    </location>
</feature>
<gene>
    <name evidence="4" type="ORF">ACFO3U_09765</name>
</gene>
<keyword evidence="2" id="KW-0450">Lipoyl</keyword>
<sequence>MSSNSKNTNYEKTLNRGEKFSITAPDLGKNKDVIITNWLKKTDEIIEYGDVICEIENDKVVMELESFVTGKIIYMHPLNQKIKPNTEICIIEGL</sequence>
<evidence type="ECO:0000259" key="3">
    <source>
        <dbReference type="PROSITE" id="PS50968"/>
    </source>
</evidence>
<keyword evidence="5" id="KW-1185">Reference proteome</keyword>
<comment type="cofactor">
    <cofactor evidence="1">
        <name>(R)-lipoate</name>
        <dbReference type="ChEBI" id="CHEBI:83088"/>
    </cofactor>
</comment>
<dbReference type="PROSITE" id="PS50968">
    <property type="entry name" value="BIOTINYL_LIPOYL"/>
    <property type="match status" value="1"/>
</dbReference>
<evidence type="ECO:0000313" key="5">
    <source>
        <dbReference type="Proteomes" id="UP001595885"/>
    </source>
</evidence>
<dbReference type="InterPro" id="IPR011053">
    <property type="entry name" value="Single_hybrid_motif"/>
</dbReference>
<dbReference type="Pfam" id="PF00364">
    <property type="entry name" value="Biotin_lipoyl"/>
    <property type="match status" value="1"/>
</dbReference>
<dbReference type="SUPFAM" id="SSF51230">
    <property type="entry name" value="Single hybrid motif"/>
    <property type="match status" value="1"/>
</dbReference>
<evidence type="ECO:0000313" key="4">
    <source>
        <dbReference type="EMBL" id="MFC4740277.1"/>
    </source>
</evidence>
<evidence type="ECO:0000256" key="2">
    <source>
        <dbReference type="ARBA" id="ARBA00022823"/>
    </source>
</evidence>
<dbReference type="RefSeq" id="WP_379741330.1">
    <property type="nucleotide sequence ID" value="NZ_JBHSGW010000025.1"/>
</dbReference>
<dbReference type="EMBL" id="JBHSGW010000025">
    <property type="protein sequence ID" value="MFC4740277.1"/>
    <property type="molecule type" value="Genomic_DNA"/>
</dbReference>
<evidence type="ECO:0000256" key="1">
    <source>
        <dbReference type="ARBA" id="ARBA00001938"/>
    </source>
</evidence>
<dbReference type="InterPro" id="IPR003016">
    <property type="entry name" value="2-oxoA_DH_lipoyl-BS"/>
</dbReference>
<dbReference type="InterPro" id="IPR000089">
    <property type="entry name" value="Biotin_lipoyl"/>
</dbReference>
<reference evidence="5" key="1">
    <citation type="journal article" date="2019" name="Int. J. Syst. Evol. Microbiol.">
        <title>The Global Catalogue of Microorganisms (GCM) 10K type strain sequencing project: providing services to taxonomists for standard genome sequencing and annotation.</title>
        <authorList>
            <consortium name="The Broad Institute Genomics Platform"/>
            <consortium name="The Broad Institute Genome Sequencing Center for Infectious Disease"/>
            <person name="Wu L."/>
            <person name="Ma J."/>
        </authorList>
    </citation>
    <scope>NUCLEOTIDE SEQUENCE [LARGE SCALE GENOMIC DNA]</scope>
    <source>
        <strain evidence="5">CCUG 50349</strain>
    </source>
</reference>
<dbReference type="PROSITE" id="PS00189">
    <property type="entry name" value="LIPOYL"/>
    <property type="match status" value="1"/>
</dbReference>
<accession>A0ABV9P3R8</accession>
<protein>
    <submittedName>
        <fullName evidence="4">Biotin/lipoyl-containing protein</fullName>
    </submittedName>
</protein>
<dbReference type="CDD" id="cd06849">
    <property type="entry name" value="lipoyl_domain"/>
    <property type="match status" value="1"/>
</dbReference>
<organism evidence="4 5">
    <name type="scientific">Flavobacterium ponti</name>
    <dbReference type="NCBI Taxonomy" id="665133"/>
    <lineage>
        <taxon>Bacteria</taxon>
        <taxon>Pseudomonadati</taxon>
        <taxon>Bacteroidota</taxon>
        <taxon>Flavobacteriia</taxon>
        <taxon>Flavobacteriales</taxon>
        <taxon>Flavobacteriaceae</taxon>
        <taxon>Flavobacterium</taxon>
    </lineage>
</organism>
<proteinExistence type="predicted"/>
<name>A0ABV9P3R8_9FLAO</name>
<dbReference type="Proteomes" id="UP001595885">
    <property type="component" value="Unassembled WGS sequence"/>
</dbReference>